<dbReference type="Pfam" id="PF11625">
    <property type="entry name" value="DUF3253"/>
    <property type="match status" value="1"/>
</dbReference>
<gene>
    <name evidence="2" type="ORF">BJI69_19545</name>
</gene>
<dbReference type="Proteomes" id="UP000182987">
    <property type="component" value="Chromosome"/>
</dbReference>
<dbReference type="InterPro" id="IPR036388">
    <property type="entry name" value="WH-like_DNA-bd_sf"/>
</dbReference>
<evidence type="ECO:0000256" key="1">
    <source>
        <dbReference type="SAM" id="MobiDB-lite"/>
    </source>
</evidence>
<organism evidence="2 3">
    <name type="scientific">Luteibacter rhizovicinus DSM 16549</name>
    <dbReference type="NCBI Taxonomy" id="1440763"/>
    <lineage>
        <taxon>Bacteria</taxon>
        <taxon>Pseudomonadati</taxon>
        <taxon>Pseudomonadota</taxon>
        <taxon>Gammaproteobacteria</taxon>
        <taxon>Lysobacterales</taxon>
        <taxon>Rhodanobacteraceae</taxon>
        <taxon>Luteibacter</taxon>
    </lineage>
</organism>
<feature type="region of interest" description="Disordered" evidence="1">
    <location>
        <begin position="67"/>
        <end position="86"/>
    </location>
</feature>
<dbReference type="OrthoDB" id="6183357at2"/>
<evidence type="ECO:0000313" key="3">
    <source>
        <dbReference type="Proteomes" id="UP000182987"/>
    </source>
</evidence>
<dbReference type="STRING" id="1440763.BJI69_19545"/>
<keyword evidence="3" id="KW-1185">Reference proteome</keyword>
<evidence type="ECO:0000313" key="2">
    <source>
        <dbReference type="EMBL" id="APG05880.1"/>
    </source>
</evidence>
<protein>
    <submittedName>
        <fullName evidence="2">Uncharacterized protein</fullName>
    </submittedName>
</protein>
<reference evidence="3" key="1">
    <citation type="submission" date="2016-09" db="EMBL/GenBank/DDBJ databases">
        <authorList>
            <person name="Lysoe E."/>
        </authorList>
    </citation>
    <scope>NUCLEOTIDE SEQUENCE [LARGE SCALE GENOMIC DNA]</scope>
    <source>
        <strain evidence="3">LJ96T</strain>
    </source>
</reference>
<dbReference type="Gene3D" id="1.10.10.10">
    <property type="entry name" value="Winged helix-like DNA-binding domain superfamily/Winged helix DNA-binding domain"/>
    <property type="match status" value="1"/>
</dbReference>
<sequence>MDIDAEIISLLRERAPDASICPSDVARALATGEHAWRALMQPVRDAAANMARKSLIVITQGERHIDPGEVDRGPIRLRRGPSFPRH</sequence>
<dbReference type="KEGG" id="lrz:BJI69_19545"/>
<dbReference type="PATRIC" id="fig|1440763.5.peg.1718"/>
<proteinExistence type="predicted"/>
<dbReference type="AlphaFoldDB" id="A0A0G9HBM1"/>
<dbReference type="InterPro" id="IPR036390">
    <property type="entry name" value="WH_DNA-bd_sf"/>
</dbReference>
<dbReference type="SUPFAM" id="SSF46785">
    <property type="entry name" value="Winged helix' DNA-binding domain"/>
    <property type="match status" value="1"/>
</dbReference>
<name>A0A0G9HBM1_9GAMM</name>
<dbReference type="EMBL" id="CP017480">
    <property type="protein sequence ID" value="APG05880.1"/>
    <property type="molecule type" value="Genomic_DNA"/>
</dbReference>
<dbReference type="InterPro" id="IPR021660">
    <property type="entry name" value="DUF3253"/>
</dbReference>
<feature type="compositionally biased region" description="Basic residues" evidence="1">
    <location>
        <begin position="75"/>
        <end position="86"/>
    </location>
</feature>
<accession>A0A0G9HBM1</accession>